<sequence>MGNIISFRDLIVWQKSHEFVLEIYRISSAFPKEETYALTSQLRRAAVSIPANIAEGFTKKTLPNKLNYISHSEGSLQEVKYYLILAKDLNYINNITFESAINSCEEIGKLLNGYIKTIRNYHQNK</sequence>
<reference evidence="2" key="1">
    <citation type="submission" date="2016-12" db="EMBL/GenBank/DDBJ databases">
        <authorList>
            <person name="Varghese N."/>
            <person name="Submissions S."/>
        </authorList>
    </citation>
    <scope>NUCLEOTIDE SEQUENCE [LARGE SCALE GENOMIC DNA]</scope>
    <source>
        <strain evidence="2">DSM 16779</strain>
    </source>
</reference>
<name>A0A1N6IUZ6_9FLAO</name>
<dbReference type="RefSeq" id="WP_185116697.1">
    <property type="nucleotide sequence ID" value="NZ_CP142423.1"/>
</dbReference>
<dbReference type="SUPFAM" id="SSF158446">
    <property type="entry name" value="IVS-encoded protein-like"/>
    <property type="match status" value="1"/>
</dbReference>
<dbReference type="InterPro" id="IPR036583">
    <property type="entry name" value="23S_rRNA_IVS_sf"/>
</dbReference>
<dbReference type="Pfam" id="PF05635">
    <property type="entry name" value="23S_rRNA_IVP"/>
    <property type="match status" value="1"/>
</dbReference>
<dbReference type="InterPro" id="IPR012657">
    <property type="entry name" value="23S_rRNA-intervening_sequence"/>
</dbReference>
<proteinExistence type="predicted"/>
<protein>
    <submittedName>
        <fullName evidence="1">Four helix bundle protein</fullName>
    </submittedName>
</protein>
<dbReference type="PANTHER" id="PTHR38471:SF2">
    <property type="entry name" value="FOUR HELIX BUNDLE PROTEIN"/>
    <property type="match status" value="1"/>
</dbReference>
<dbReference type="STRING" id="59733.SAMN05421769_3774"/>
<dbReference type="Gene3D" id="1.20.1440.60">
    <property type="entry name" value="23S rRNA-intervening sequence"/>
    <property type="match status" value="1"/>
</dbReference>
<evidence type="ECO:0000313" key="2">
    <source>
        <dbReference type="Proteomes" id="UP000184782"/>
    </source>
</evidence>
<keyword evidence="2" id="KW-1185">Reference proteome</keyword>
<gene>
    <name evidence="1" type="ORF">SAMN05421769_3774</name>
</gene>
<dbReference type="PANTHER" id="PTHR38471">
    <property type="entry name" value="FOUR HELIX BUNDLE PROTEIN"/>
    <property type="match status" value="1"/>
</dbReference>
<dbReference type="Proteomes" id="UP000184782">
    <property type="component" value="Unassembled WGS sequence"/>
</dbReference>
<evidence type="ECO:0000313" key="1">
    <source>
        <dbReference type="EMBL" id="SIO35796.1"/>
    </source>
</evidence>
<dbReference type="AlphaFoldDB" id="A0A1N6IUZ6"/>
<dbReference type="EMBL" id="FSRQ01000005">
    <property type="protein sequence ID" value="SIO35796.1"/>
    <property type="molecule type" value="Genomic_DNA"/>
</dbReference>
<accession>A0A1N6IUZ6</accession>
<dbReference type="NCBIfam" id="TIGR02436">
    <property type="entry name" value="four helix bundle protein"/>
    <property type="match status" value="1"/>
</dbReference>
<organism evidence="1 2">
    <name type="scientific">Chryseobacterium scophthalmum</name>
    <dbReference type="NCBI Taxonomy" id="59733"/>
    <lineage>
        <taxon>Bacteria</taxon>
        <taxon>Pseudomonadati</taxon>
        <taxon>Bacteroidota</taxon>
        <taxon>Flavobacteriia</taxon>
        <taxon>Flavobacteriales</taxon>
        <taxon>Weeksellaceae</taxon>
        <taxon>Chryseobacterium group</taxon>
        <taxon>Chryseobacterium</taxon>
    </lineage>
</organism>
<dbReference type="CDD" id="cd16377">
    <property type="entry name" value="23S_rRNA_IVP_like"/>
    <property type="match status" value="1"/>
</dbReference>